<evidence type="ECO:0000313" key="2">
    <source>
        <dbReference type="Proteomes" id="UP000265520"/>
    </source>
</evidence>
<dbReference type="EMBL" id="LXQA010725914">
    <property type="protein sequence ID" value="MCI67878.1"/>
    <property type="molecule type" value="Genomic_DNA"/>
</dbReference>
<organism evidence="1 2">
    <name type="scientific">Trifolium medium</name>
    <dbReference type="NCBI Taxonomy" id="97028"/>
    <lineage>
        <taxon>Eukaryota</taxon>
        <taxon>Viridiplantae</taxon>
        <taxon>Streptophyta</taxon>
        <taxon>Embryophyta</taxon>
        <taxon>Tracheophyta</taxon>
        <taxon>Spermatophyta</taxon>
        <taxon>Magnoliopsida</taxon>
        <taxon>eudicotyledons</taxon>
        <taxon>Gunneridae</taxon>
        <taxon>Pentapetalae</taxon>
        <taxon>rosids</taxon>
        <taxon>fabids</taxon>
        <taxon>Fabales</taxon>
        <taxon>Fabaceae</taxon>
        <taxon>Papilionoideae</taxon>
        <taxon>50 kb inversion clade</taxon>
        <taxon>NPAAA clade</taxon>
        <taxon>Hologalegina</taxon>
        <taxon>IRL clade</taxon>
        <taxon>Trifolieae</taxon>
        <taxon>Trifolium</taxon>
    </lineage>
</organism>
<proteinExistence type="predicted"/>
<dbReference type="Proteomes" id="UP000265520">
    <property type="component" value="Unassembled WGS sequence"/>
</dbReference>
<evidence type="ECO:0000313" key="1">
    <source>
        <dbReference type="EMBL" id="MCI67878.1"/>
    </source>
</evidence>
<sequence length="38" mass="4003">MVTTTTMNRQHHLERLLFKVTGDATGDATAACAVVGKG</sequence>
<feature type="non-terminal residue" evidence="1">
    <location>
        <position position="38"/>
    </location>
</feature>
<name>A0A392U438_9FABA</name>
<dbReference type="AlphaFoldDB" id="A0A392U438"/>
<protein>
    <submittedName>
        <fullName evidence="1">Uncharacterized protein</fullName>
    </submittedName>
</protein>
<keyword evidence="2" id="KW-1185">Reference proteome</keyword>
<comment type="caution">
    <text evidence="1">The sequence shown here is derived from an EMBL/GenBank/DDBJ whole genome shotgun (WGS) entry which is preliminary data.</text>
</comment>
<accession>A0A392U438</accession>
<reference evidence="1 2" key="1">
    <citation type="journal article" date="2018" name="Front. Plant Sci.">
        <title>Red Clover (Trifolium pratense) and Zigzag Clover (T. medium) - A Picture of Genomic Similarities and Differences.</title>
        <authorList>
            <person name="Dluhosova J."/>
            <person name="Istvanek J."/>
            <person name="Nedelnik J."/>
            <person name="Repkova J."/>
        </authorList>
    </citation>
    <scope>NUCLEOTIDE SEQUENCE [LARGE SCALE GENOMIC DNA]</scope>
    <source>
        <strain evidence="2">cv. 10/8</strain>
        <tissue evidence="1">Leaf</tissue>
    </source>
</reference>